<dbReference type="SUPFAM" id="SSF55729">
    <property type="entry name" value="Acyl-CoA N-acyltransferases (Nat)"/>
    <property type="match status" value="1"/>
</dbReference>
<proteinExistence type="predicted"/>
<dbReference type="RefSeq" id="WP_154619389.1">
    <property type="nucleotide sequence ID" value="NZ_JBQHVT010000006.1"/>
</dbReference>
<keyword evidence="2" id="KW-0808">Transferase</keyword>
<evidence type="ECO:0000313" key="2">
    <source>
        <dbReference type="EMBL" id="MSV23623.1"/>
    </source>
</evidence>
<dbReference type="AlphaFoldDB" id="A0A6I2UN57"/>
<reference evidence="2 3" key="1">
    <citation type="submission" date="2019-08" db="EMBL/GenBank/DDBJ databases">
        <title>In-depth cultivation of the pig gut microbiome towards novel bacterial diversity and tailored functional studies.</title>
        <authorList>
            <person name="Wylensek D."/>
            <person name="Hitch T.C.A."/>
            <person name="Clavel T."/>
        </authorList>
    </citation>
    <scope>NUCLEOTIDE SEQUENCE [LARGE SCALE GENOMIC DNA]</scope>
    <source>
        <strain evidence="3">WCA-380-WT-3B3</strain>
    </source>
</reference>
<evidence type="ECO:0000313" key="3">
    <source>
        <dbReference type="Proteomes" id="UP000430222"/>
    </source>
</evidence>
<keyword evidence="3" id="KW-1185">Reference proteome</keyword>
<sequence>MRDLLHKGNRLQLRRAGVQDLDYIMKLEYDPENLRFIVPFDRDFHTKLIEESKAAMDILVEEKDTGDPVGYLMVNGLKTEAKEIEWTHIIIDKKGQGYGHEAMKLLKIWSFDDLGFHRAWLDCKDYNDRALHLYESEGMLREGLIRETILTNGVYENLVILGMLDREYHARREQGLEL</sequence>
<feature type="domain" description="N-acetyltransferase" evidence="1">
    <location>
        <begin position="11"/>
        <end position="161"/>
    </location>
</feature>
<dbReference type="InterPro" id="IPR000182">
    <property type="entry name" value="GNAT_dom"/>
</dbReference>
<name>A0A6I2UN57_9FIRM</name>
<dbReference type="EMBL" id="VUNL01000001">
    <property type="protein sequence ID" value="MSV23623.1"/>
    <property type="molecule type" value="Genomic_DNA"/>
</dbReference>
<dbReference type="Pfam" id="PF13302">
    <property type="entry name" value="Acetyltransf_3"/>
    <property type="match status" value="1"/>
</dbReference>
<dbReference type="PANTHER" id="PTHR43415">
    <property type="entry name" value="SPERMIDINE N(1)-ACETYLTRANSFERASE"/>
    <property type="match status" value="1"/>
</dbReference>
<organism evidence="2 3">
    <name type="scientific">Selenomonas montiformis</name>
    <dbReference type="NCBI Taxonomy" id="2652285"/>
    <lineage>
        <taxon>Bacteria</taxon>
        <taxon>Bacillati</taxon>
        <taxon>Bacillota</taxon>
        <taxon>Negativicutes</taxon>
        <taxon>Selenomonadales</taxon>
        <taxon>Selenomonadaceae</taxon>
        <taxon>Selenomonas</taxon>
    </lineage>
</organism>
<gene>
    <name evidence="2" type="ORF">FYJ78_00115</name>
</gene>
<protein>
    <submittedName>
        <fullName evidence="2">GNAT family N-acetyltransferase</fullName>
    </submittedName>
</protein>
<dbReference type="Proteomes" id="UP000430222">
    <property type="component" value="Unassembled WGS sequence"/>
</dbReference>
<dbReference type="PANTHER" id="PTHR43415:SF3">
    <property type="entry name" value="GNAT-FAMILY ACETYLTRANSFERASE"/>
    <property type="match status" value="1"/>
</dbReference>
<dbReference type="InterPro" id="IPR016181">
    <property type="entry name" value="Acyl_CoA_acyltransferase"/>
</dbReference>
<accession>A0A6I2UN57</accession>
<dbReference type="PROSITE" id="PS51186">
    <property type="entry name" value="GNAT"/>
    <property type="match status" value="1"/>
</dbReference>
<dbReference type="Gene3D" id="3.40.630.30">
    <property type="match status" value="1"/>
</dbReference>
<evidence type="ECO:0000259" key="1">
    <source>
        <dbReference type="PROSITE" id="PS51186"/>
    </source>
</evidence>
<dbReference type="GO" id="GO:0016747">
    <property type="term" value="F:acyltransferase activity, transferring groups other than amino-acyl groups"/>
    <property type="evidence" value="ECO:0007669"/>
    <property type="project" value="InterPro"/>
</dbReference>
<comment type="caution">
    <text evidence="2">The sequence shown here is derived from an EMBL/GenBank/DDBJ whole genome shotgun (WGS) entry which is preliminary data.</text>
</comment>